<protein>
    <recommendedName>
        <fullName evidence="2">Calcineurin-like phosphoesterase domain-containing protein</fullName>
    </recommendedName>
</protein>
<gene>
    <name evidence="1" type="ORF">METZ01_LOCUS9651</name>
</gene>
<evidence type="ECO:0008006" key="2">
    <source>
        <dbReference type="Google" id="ProtNLM"/>
    </source>
</evidence>
<dbReference type="SUPFAM" id="SSF56300">
    <property type="entry name" value="Metallo-dependent phosphatases"/>
    <property type="match status" value="1"/>
</dbReference>
<reference evidence="1" key="1">
    <citation type="submission" date="2018-05" db="EMBL/GenBank/DDBJ databases">
        <authorList>
            <person name="Lanie J.A."/>
            <person name="Ng W.-L."/>
            <person name="Kazmierczak K.M."/>
            <person name="Andrzejewski T.M."/>
            <person name="Davidsen T.M."/>
            <person name="Wayne K.J."/>
            <person name="Tettelin H."/>
            <person name="Glass J.I."/>
            <person name="Rusch D."/>
            <person name="Podicherti R."/>
            <person name="Tsui H.-C.T."/>
            <person name="Winkler M.E."/>
        </authorList>
    </citation>
    <scope>NUCLEOTIDE SEQUENCE</scope>
</reference>
<name>A0A381NQJ7_9ZZZZ</name>
<organism evidence="1">
    <name type="scientific">marine metagenome</name>
    <dbReference type="NCBI Taxonomy" id="408172"/>
    <lineage>
        <taxon>unclassified sequences</taxon>
        <taxon>metagenomes</taxon>
        <taxon>ecological metagenomes</taxon>
    </lineage>
</organism>
<evidence type="ECO:0000313" key="1">
    <source>
        <dbReference type="EMBL" id="SUZ56797.1"/>
    </source>
</evidence>
<dbReference type="AlphaFoldDB" id="A0A381NQJ7"/>
<dbReference type="InterPro" id="IPR029052">
    <property type="entry name" value="Metallo-depent_PP-like"/>
</dbReference>
<proteinExistence type="predicted"/>
<sequence length="191" mass="21383">MFNRFQGVSRFDGRSYYGGHYGATNDNHYEVFSAGGMDFIILHLEYDTSPDEAVLRWADGVLKEHETKRAIVVTHFMIGPGNPGGFSTLGQAIYDELKDNPNLFLLLGGHVPTFGGEGQRADVWDGRTVYSLLSDYQGRNRGGDGWLRIMRFSPALNEISVQTFSPYLDGGRGSFEIDESSEFVLSYEMSR</sequence>
<accession>A0A381NQJ7</accession>
<dbReference type="EMBL" id="UINC01000523">
    <property type="protein sequence ID" value="SUZ56797.1"/>
    <property type="molecule type" value="Genomic_DNA"/>
</dbReference>